<dbReference type="Proteomes" id="UP000695000">
    <property type="component" value="Unplaced"/>
</dbReference>
<dbReference type="PANTHER" id="PTHR33332">
    <property type="entry name" value="REVERSE TRANSCRIPTASE DOMAIN-CONTAINING PROTEIN"/>
    <property type="match status" value="1"/>
</dbReference>
<feature type="domain" description="Reverse transcriptase" evidence="1">
    <location>
        <begin position="115"/>
        <end position="219"/>
    </location>
</feature>
<evidence type="ECO:0000313" key="3">
    <source>
        <dbReference type="RefSeq" id="XP_017768625.1"/>
    </source>
</evidence>
<gene>
    <name evidence="3" type="primary">LOC108556853</name>
</gene>
<dbReference type="RefSeq" id="XP_017768625.1">
    <property type="nucleotide sequence ID" value="XM_017913136.1"/>
</dbReference>
<sequence length="324" mass="37321">MFANHMTNVFQPFRAGLAGEEGNGIMEFLGSPYQMSLPIAQFNVRQVKLAILELKLKKRQDMITAEVLRQLPSIGIRVISLIFNAILRLGIFPSLWKVAQIILIAKRGKPTLKPWLLDSHLIQEHQFGFRERHGTAAFLDISQAFDRVWHGGLLYKIKKCFPHEYYVIFKPYLTGRYFQVKHKDEVTSLRPILSGVPQGSVSGHLLYLIFTAVLASHQNRTTASQIIQSIEHWFRKWRISANETKSVNVTYTMRRQTCPLVTLNGSALPPADEAKYLGMHLDRRLTWKKHITTKRKQLGLTVKNLHWLMGRYSSISFHPSKTKF</sequence>
<reference evidence="3" key="1">
    <citation type="submission" date="2025-08" db="UniProtKB">
        <authorList>
            <consortium name="RefSeq"/>
        </authorList>
    </citation>
    <scope>IDENTIFICATION</scope>
    <source>
        <tissue evidence="3">Whole Larva</tissue>
    </source>
</reference>
<keyword evidence="2" id="KW-1185">Reference proteome</keyword>
<name>A0ABM1M225_NICVS</name>
<dbReference type="InterPro" id="IPR000477">
    <property type="entry name" value="RT_dom"/>
</dbReference>
<accession>A0ABM1M225</accession>
<dbReference type="GeneID" id="108556853"/>
<organism evidence="2 3">
    <name type="scientific">Nicrophorus vespilloides</name>
    <name type="common">Boreal carrion beetle</name>
    <dbReference type="NCBI Taxonomy" id="110193"/>
    <lineage>
        <taxon>Eukaryota</taxon>
        <taxon>Metazoa</taxon>
        <taxon>Ecdysozoa</taxon>
        <taxon>Arthropoda</taxon>
        <taxon>Hexapoda</taxon>
        <taxon>Insecta</taxon>
        <taxon>Pterygota</taxon>
        <taxon>Neoptera</taxon>
        <taxon>Endopterygota</taxon>
        <taxon>Coleoptera</taxon>
        <taxon>Polyphaga</taxon>
        <taxon>Staphyliniformia</taxon>
        <taxon>Silphidae</taxon>
        <taxon>Nicrophorinae</taxon>
        <taxon>Nicrophorus</taxon>
    </lineage>
</organism>
<protein>
    <submittedName>
        <fullName evidence="3">RNA-directed DNA polymerase from mobile element jockey-like</fullName>
    </submittedName>
</protein>
<proteinExistence type="predicted"/>
<dbReference type="Pfam" id="PF00078">
    <property type="entry name" value="RVT_1"/>
    <property type="match status" value="1"/>
</dbReference>
<evidence type="ECO:0000313" key="2">
    <source>
        <dbReference type="Proteomes" id="UP000695000"/>
    </source>
</evidence>
<evidence type="ECO:0000259" key="1">
    <source>
        <dbReference type="Pfam" id="PF00078"/>
    </source>
</evidence>